<dbReference type="EMBL" id="QTSX02003095">
    <property type="protein sequence ID" value="KAJ9071857.1"/>
    <property type="molecule type" value="Genomic_DNA"/>
</dbReference>
<evidence type="ECO:0000313" key="1">
    <source>
        <dbReference type="EMBL" id="KAJ9071857.1"/>
    </source>
</evidence>
<comment type="caution">
    <text evidence="1">The sequence shown here is derived from an EMBL/GenBank/DDBJ whole genome shotgun (WGS) entry which is preliminary data.</text>
</comment>
<gene>
    <name evidence="1" type="ORF">DSO57_1033031</name>
</gene>
<proteinExistence type="predicted"/>
<protein>
    <submittedName>
        <fullName evidence="1">Uncharacterized protein</fullName>
    </submittedName>
</protein>
<organism evidence="1 2">
    <name type="scientific">Entomophthora muscae</name>
    <dbReference type="NCBI Taxonomy" id="34485"/>
    <lineage>
        <taxon>Eukaryota</taxon>
        <taxon>Fungi</taxon>
        <taxon>Fungi incertae sedis</taxon>
        <taxon>Zoopagomycota</taxon>
        <taxon>Entomophthoromycotina</taxon>
        <taxon>Entomophthoromycetes</taxon>
        <taxon>Entomophthorales</taxon>
        <taxon>Entomophthoraceae</taxon>
        <taxon>Entomophthora</taxon>
    </lineage>
</organism>
<evidence type="ECO:0000313" key="2">
    <source>
        <dbReference type="Proteomes" id="UP001165960"/>
    </source>
</evidence>
<accession>A0ACC2TBA7</accession>
<reference evidence="1" key="1">
    <citation type="submission" date="2022-04" db="EMBL/GenBank/DDBJ databases">
        <title>Genome of the entomopathogenic fungus Entomophthora muscae.</title>
        <authorList>
            <person name="Elya C."/>
            <person name="Lovett B.R."/>
            <person name="Lee E."/>
            <person name="Macias A.M."/>
            <person name="Hajek A.E."/>
            <person name="De Bivort B.L."/>
            <person name="Kasson M.T."/>
            <person name="De Fine Licht H.H."/>
            <person name="Stajich J.E."/>
        </authorList>
    </citation>
    <scope>NUCLEOTIDE SEQUENCE</scope>
    <source>
        <strain evidence="1">Berkeley</strain>
    </source>
</reference>
<dbReference type="Proteomes" id="UP001165960">
    <property type="component" value="Unassembled WGS sequence"/>
</dbReference>
<name>A0ACC2TBA7_9FUNG</name>
<keyword evidence="2" id="KW-1185">Reference proteome</keyword>
<sequence>MSQQGDPKSDSDDRYASDSQEDIASEETFHDTDDLGFENDEELGETHENLSTESLGRFRTDPVGYMMRLTAESSAFIQGLGWRNYDNYLGARIFESGATEDIKNVVLGRERIKSCIDRLMKELDTSSLSAKEAKRITRLPNAARAAELDVQLRSRSRSILDRLSANMNSLPFIKLFAFTLNTILVRMYHQGIYIKESEFAKVREAAKLASERGVPLIVLPCHKSHVDYLVISYVFFRLGLALPFIAAGDNLDLPVVGSILRKGGAFFIRRSWADDPLYEALAREYIQVLMERGYNIECFIEGTRSRTGKLLNPKFGILRIILDAVISGRVKDALVVPISIGYDRVVETSSYVNELLGTPKERESLWGIFTNTRIFQLRWGRIDIRFAKPFFLREYLDQQIEKRNFTQDNVDQKIILQALGYRVMSDINSASVVMPTALVGTVLLTLRGRGVGQDELVRRVGWLKRHILLKGGKVAHFGGMGLREIVTRATTIIKDLIGTRPELIEPVYFAINRFELSYYRNQVIHIFLSEALVSVSLYTIIKRGGSRLDQRFPFKLLLEEVVFLSQLLKWDFVYPPGKAEDNLRQTLEFLVNSKVLTFNGEFIELSEAERASGRENYDFYCFLLWPFVESYWLASVSLFSLGLDECSSEPAWIEEPAYVNKVQQLGKTLYYQGDLSYLEAINKETMANAFMCLKEMGIILSRPSPRPARIALNPTYLPQRDMTGAILPQGLLWTFVERIGSFRREGKNRRDNATVSTRVLRLANLIGLQLQSSLKTSVEKNMPTSTLAPPSSPPSKL</sequence>